<name>A0A6S7B263_9BURK</name>
<reference evidence="6 7" key="1">
    <citation type="submission" date="2020-04" db="EMBL/GenBank/DDBJ databases">
        <authorList>
            <person name="De Canck E."/>
        </authorList>
    </citation>
    <scope>NUCLEOTIDE SEQUENCE [LARGE SCALE GENOMIC DNA]</scope>
    <source>
        <strain evidence="6 7">LMG 28138</strain>
    </source>
</reference>
<feature type="chain" id="PRO_5029001641" evidence="4">
    <location>
        <begin position="30"/>
        <end position="321"/>
    </location>
</feature>
<evidence type="ECO:0000313" key="7">
    <source>
        <dbReference type="Proteomes" id="UP000494115"/>
    </source>
</evidence>
<dbReference type="AlphaFoldDB" id="A0A6S7B263"/>
<feature type="domain" description="Periplasmic binding protein" evidence="5">
    <location>
        <begin position="36"/>
        <end position="292"/>
    </location>
</feature>
<proteinExistence type="inferred from homology"/>
<dbReference type="EMBL" id="CADIKM010000005">
    <property type="protein sequence ID" value="CAB3783062.1"/>
    <property type="molecule type" value="Genomic_DNA"/>
</dbReference>
<dbReference type="SUPFAM" id="SSF53822">
    <property type="entry name" value="Periplasmic binding protein-like I"/>
    <property type="match status" value="1"/>
</dbReference>
<evidence type="ECO:0000256" key="3">
    <source>
        <dbReference type="ARBA" id="ARBA00022729"/>
    </source>
</evidence>
<sequence length="321" mass="34561">MKNRYSKAIAGAALSVGVGLALGFGPAAAANAQTMAVSIPAADHGWTGGVVYFTNREADALRKAYPNLKIIVKTSPSGADQASAIEDMTSTQKIDALVVLPQNSDELTSTLANVKKKGVFITVVDRGLKDTSIQDLYVAGNNPELGRVAGEYFKKNLPSGDIVVLRGIATVIDDQRVKAFQEAIKGTKIKIIDMQYANWNRDDGFKVMQDFLSKHKKIDAVWCQDDDIAVGVLEAIKQANRTDIKFVVGGAGMKDMIKRVADGDKMIPVDVLYPPGMVATAMNITASNLTGKLPVRGTYILSAPLVTKDNAKEYYFPDSPF</sequence>
<dbReference type="Pfam" id="PF13407">
    <property type="entry name" value="Peripla_BP_4"/>
    <property type="match status" value="1"/>
</dbReference>
<dbReference type="PANTHER" id="PTHR46847">
    <property type="entry name" value="D-ALLOSE-BINDING PERIPLASMIC PROTEIN-RELATED"/>
    <property type="match status" value="1"/>
</dbReference>
<evidence type="ECO:0000256" key="1">
    <source>
        <dbReference type="ARBA" id="ARBA00004196"/>
    </source>
</evidence>
<gene>
    <name evidence="6" type="primary">purR_2</name>
    <name evidence="6" type="ORF">LMG28138_01564</name>
</gene>
<evidence type="ECO:0000256" key="4">
    <source>
        <dbReference type="SAM" id="SignalP"/>
    </source>
</evidence>
<dbReference type="Proteomes" id="UP000494115">
    <property type="component" value="Unassembled WGS sequence"/>
</dbReference>
<dbReference type="Gene3D" id="3.40.50.2300">
    <property type="match status" value="2"/>
</dbReference>
<evidence type="ECO:0000256" key="2">
    <source>
        <dbReference type="ARBA" id="ARBA00007639"/>
    </source>
</evidence>
<keyword evidence="7" id="KW-1185">Reference proteome</keyword>
<dbReference type="InterPro" id="IPR028082">
    <property type="entry name" value="Peripla_BP_I"/>
</dbReference>
<dbReference type="GO" id="GO:0030246">
    <property type="term" value="F:carbohydrate binding"/>
    <property type="evidence" value="ECO:0007669"/>
    <property type="project" value="UniProtKB-ARBA"/>
</dbReference>
<comment type="subcellular location">
    <subcellularLocation>
        <location evidence="1">Cell envelope</location>
    </subcellularLocation>
</comment>
<keyword evidence="3 4" id="KW-0732">Signal</keyword>
<dbReference type="InterPro" id="IPR025997">
    <property type="entry name" value="SBP_2_dom"/>
</dbReference>
<dbReference type="GO" id="GO:0030313">
    <property type="term" value="C:cell envelope"/>
    <property type="evidence" value="ECO:0007669"/>
    <property type="project" value="UniProtKB-SubCell"/>
</dbReference>
<protein>
    <submittedName>
        <fullName evidence="6">HTH-type transcriptional repressor PurR</fullName>
    </submittedName>
</protein>
<organism evidence="6 7">
    <name type="scientific">Pararobbsia alpina</name>
    <dbReference type="NCBI Taxonomy" id="621374"/>
    <lineage>
        <taxon>Bacteria</taxon>
        <taxon>Pseudomonadati</taxon>
        <taxon>Pseudomonadota</taxon>
        <taxon>Betaproteobacteria</taxon>
        <taxon>Burkholderiales</taxon>
        <taxon>Burkholderiaceae</taxon>
        <taxon>Pararobbsia</taxon>
    </lineage>
</organism>
<dbReference type="RefSeq" id="WP_175104174.1">
    <property type="nucleotide sequence ID" value="NZ_CADIKM010000005.1"/>
</dbReference>
<evidence type="ECO:0000259" key="5">
    <source>
        <dbReference type="Pfam" id="PF13407"/>
    </source>
</evidence>
<feature type="signal peptide" evidence="4">
    <location>
        <begin position="1"/>
        <end position="29"/>
    </location>
</feature>
<dbReference type="PANTHER" id="PTHR46847:SF1">
    <property type="entry name" value="D-ALLOSE-BINDING PERIPLASMIC PROTEIN-RELATED"/>
    <property type="match status" value="1"/>
</dbReference>
<evidence type="ECO:0000313" key="6">
    <source>
        <dbReference type="EMBL" id="CAB3783062.1"/>
    </source>
</evidence>
<accession>A0A6S7B263</accession>
<comment type="similarity">
    <text evidence="2">Belongs to the bacterial solute-binding protein 2 family.</text>
</comment>